<dbReference type="GO" id="GO:0006935">
    <property type="term" value="P:chemotaxis"/>
    <property type="evidence" value="ECO:0007669"/>
    <property type="project" value="UniProtKB-KW"/>
</dbReference>
<reference evidence="12" key="2">
    <citation type="journal article" date="2021" name="PeerJ">
        <title>Extensive microbial diversity within the chicken gut microbiome revealed by metagenomics and culture.</title>
        <authorList>
            <person name="Gilroy R."/>
            <person name="Ravi A."/>
            <person name="Getino M."/>
            <person name="Pursley I."/>
            <person name="Horton D.L."/>
            <person name="Alikhan N.F."/>
            <person name="Baker D."/>
            <person name="Gharbi K."/>
            <person name="Hall N."/>
            <person name="Watson M."/>
            <person name="Adriaenssens E.M."/>
            <person name="Foster-Nyarko E."/>
            <person name="Jarju S."/>
            <person name="Secka A."/>
            <person name="Antonio M."/>
            <person name="Oren A."/>
            <person name="Chaudhuri R.R."/>
            <person name="La Ragione R."/>
            <person name="Hildebrand F."/>
            <person name="Pallen M.J."/>
        </authorList>
    </citation>
    <scope>NUCLEOTIDE SEQUENCE</scope>
    <source>
        <strain evidence="12">CHK154-7741</strain>
    </source>
</reference>
<comment type="function">
    <text evidence="1 10">Controls the rotational direction of flagella during chemotaxis.</text>
</comment>
<keyword evidence="12" id="KW-0282">Flagellum</keyword>
<proteinExistence type="inferred from homology"/>
<keyword evidence="4 10" id="KW-1003">Cell membrane</keyword>
<accession>A0A9D1MYR3</accession>
<keyword evidence="6 10" id="KW-0812">Transmembrane</keyword>
<comment type="caution">
    <text evidence="12">The sequence shown here is derived from an EMBL/GenBank/DDBJ whole genome shotgun (WGS) entry which is preliminary data.</text>
</comment>
<evidence type="ECO:0000256" key="4">
    <source>
        <dbReference type="ARBA" id="ARBA00022475"/>
    </source>
</evidence>
<dbReference type="InterPro" id="IPR005503">
    <property type="entry name" value="FliL"/>
</dbReference>
<dbReference type="GO" id="GO:0071978">
    <property type="term" value="P:bacterial-type flagellum-dependent swarming motility"/>
    <property type="evidence" value="ECO:0007669"/>
    <property type="project" value="TreeGrafter"/>
</dbReference>
<sequence>MAKPTQAKEPETKDKEPQSGGNSILINVITTTIVCIIFIGVNYFLQSNLLTTQLKSVTTEQAAEDDSEQLDKPEKGIVLDLGDFTMNLSDVDPRRYLKANVAVEITNPEPETQAEEPKKSGGHGGHGEAAAPDPKAAIVAEMEQYKPAIRDAVITVLTSKTSDELASTAGKELAKQQIAEAVNGIFDGEREVIRVSFGQFIMQ</sequence>
<keyword evidence="8 10" id="KW-1133">Transmembrane helix</keyword>
<evidence type="ECO:0000256" key="11">
    <source>
        <dbReference type="SAM" id="MobiDB-lite"/>
    </source>
</evidence>
<keyword evidence="9 10" id="KW-0472">Membrane</keyword>
<comment type="similarity">
    <text evidence="3 10">Belongs to the FliL family.</text>
</comment>
<evidence type="ECO:0000256" key="10">
    <source>
        <dbReference type="RuleBase" id="RU364125"/>
    </source>
</evidence>
<dbReference type="AlphaFoldDB" id="A0A9D1MYR3"/>
<dbReference type="Proteomes" id="UP000886748">
    <property type="component" value="Unassembled WGS sequence"/>
</dbReference>
<dbReference type="PANTHER" id="PTHR35091:SF2">
    <property type="entry name" value="FLAGELLAR PROTEIN FLIL"/>
    <property type="match status" value="1"/>
</dbReference>
<reference evidence="12" key="1">
    <citation type="submission" date="2020-10" db="EMBL/GenBank/DDBJ databases">
        <authorList>
            <person name="Gilroy R."/>
        </authorList>
    </citation>
    <scope>NUCLEOTIDE SEQUENCE</scope>
    <source>
        <strain evidence="12">CHK154-7741</strain>
    </source>
</reference>
<evidence type="ECO:0000256" key="3">
    <source>
        <dbReference type="ARBA" id="ARBA00008281"/>
    </source>
</evidence>
<evidence type="ECO:0000313" key="13">
    <source>
        <dbReference type="Proteomes" id="UP000886748"/>
    </source>
</evidence>
<evidence type="ECO:0000313" key="12">
    <source>
        <dbReference type="EMBL" id="HIU91639.1"/>
    </source>
</evidence>
<evidence type="ECO:0000256" key="8">
    <source>
        <dbReference type="ARBA" id="ARBA00022989"/>
    </source>
</evidence>
<feature type="region of interest" description="Disordered" evidence="11">
    <location>
        <begin position="105"/>
        <end position="131"/>
    </location>
</feature>
<dbReference type="EMBL" id="DVOD01000008">
    <property type="protein sequence ID" value="HIU91639.1"/>
    <property type="molecule type" value="Genomic_DNA"/>
</dbReference>
<evidence type="ECO:0000256" key="5">
    <source>
        <dbReference type="ARBA" id="ARBA00022500"/>
    </source>
</evidence>
<evidence type="ECO:0000256" key="7">
    <source>
        <dbReference type="ARBA" id="ARBA00022779"/>
    </source>
</evidence>
<evidence type="ECO:0000256" key="6">
    <source>
        <dbReference type="ARBA" id="ARBA00022692"/>
    </source>
</evidence>
<dbReference type="Pfam" id="PF03748">
    <property type="entry name" value="FliL"/>
    <property type="match status" value="1"/>
</dbReference>
<feature type="region of interest" description="Disordered" evidence="11">
    <location>
        <begin position="1"/>
        <end position="22"/>
    </location>
</feature>
<protein>
    <recommendedName>
        <fullName evidence="10">Flagellar protein FliL</fullName>
    </recommendedName>
</protein>
<evidence type="ECO:0000256" key="1">
    <source>
        <dbReference type="ARBA" id="ARBA00002254"/>
    </source>
</evidence>
<dbReference type="GO" id="GO:0005886">
    <property type="term" value="C:plasma membrane"/>
    <property type="evidence" value="ECO:0007669"/>
    <property type="project" value="UniProtKB-SubCell"/>
</dbReference>
<comment type="subcellular location">
    <subcellularLocation>
        <location evidence="2">Cell membrane</location>
        <topology evidence="2">Single-pass membrane protein</topology>
    </subcellularLocation>
</comment>
<keyword evidence="12" id="KW-0966">Cell projection</keyword>
<feature type="compositionally biased region" description="Basic and acidic residues" evidence="11">
    <location>
        <begin position="1"/>
        <end position="17"/>
    </location>
</feature>
<evidence type="ECO:0000256" key="2">
    <source>
        <dbReference type="ARBA" id="ARBA00004162"/>
    </source>
</evidence>
<keyword evidence="7 10" id="KW-0283">Flagellar rotation</keyword>
<dbReference type="PANTHER" id="PTHR35091">
    <property type="entry name" value="FLAGELLAR PROTEIN FLIL"/>
    <property type="match status" value="1"/>
</dbReference>
<name>A0A9D1MYR3_9CLOT</name>
<evidence type="ECO:0000256" key="9">
    <source>
        <dbReference type="ARBA" id="ARBA00023136"/>
    </source>
</evidence>
<feature type="transmembrane region" description="Helical" evidence="10">
    <location>
        <begin position="24"/>
        <end position="45"/>
    </location>
</feature>
<dbReference type="GO" id="GO:0009425">
    <property type="term" value="C:bacterial-type flagellum basal body"/>
    <property type="evidence" value="ECO:0007669"/>
    <property type="project" value="InterPro"/>
</dbReference>
<keyword evidence="5 10" id="KW-0145">Chemotaxis</keyword>
<keyword evidence="12" id="KW-0969">Cilium</keyword>
<gene>
    <name evidence="12" type="ORF">IAD26_00745</name>
</gene>
<organism evidence="12 13">
    <name type="scientific">Candidatus Limenecus avicola</name>
    <dbReference type="NCBI Taxonomy" id="2840847"/>
    <lineage>
        <taxon>Bacteria</taxon>
        <taxon>Bacillati</taxon>
        <taxon>Bacillota</taxon>
        <taxon>Clostridia</taxon>
        <taxon>Eubacteriales</taxon>
        <taxon>Clostridiaceae</taxon>
        <taxon>Clostridiaceae incertae sedis</taxon>
        <taxon>Candidatus Limenecus</taxon>
    </lineage>
</organism>